<dbReference type="Gene3D" id="3.40.1190.20">
    <property type="match status" value="1"/>
</dbReference>
<accession>V2RIN6</accession>
<dbReference type="InterPro" id="IPR011914">
    <property type="entry name" value="RfaE_dom_II"/>
</dbReference>
<evidence type="ECO:0000313" key="15">
    <source>
        <dbReference type="Proteomes" id="UP000017429"/>
    </source>
</evidence>
<evidence type="ECO:0000256" key="2">
    <source>
        <dbReference type="ARBA" id="ARBA00003753"/>
    </source>
</evidence>
<dbReference type="GO" id="GO:0033786">
    <property type="term" value="F:heptose-1-phosphate adenylyltransferase activity"/>
    <property type="evidence" value="ECO:0007669"/>
    <property type="project" value="UniProtKB-UniRule"/>
</dbReference>
<comment type="similarity">
    <text evidence="11">In the N-terminal section; belongs to the carbohydrate kinase PfkB family.</text>
</comment>
<evidence type="ECO:0000256" key="11">
    <source>
        <dbReference type="HAMAP-Rule" id="MF_01603"/>
    </source>
</evidence>
<dbReference type="KEGG" id="msch:N508_000306"/>
<comment type="function">
    <text evidence="1 11">Catalyzes the phosphorylation of D-glycero-D-manno-heptose 7-phosphate at the C-1 position to selectively form D-glycero-beta-D-manno-heptose-1,7-bisphosphate.</text>
</comment>
<keyword evidence="6 11" id="KW-0418">Kinase</keyword>
<dbReference type="HAMAP" id="MF_01603">
    <property type="entry name" value="HldE"/>
    <property type="match status" value="1"/>
</dbReference>
<dbReference type="GO" id="GO:0005524">
    <property type="term" value="F:ATP binding"/>
    <property type="evidence" value="ECO:0007669"/>
    <property type="project" value="UniProtKB-UniRule"/>
</dbReference>
<dbReference type="InterPro" id="IPR023030">
    <property type="entry name" value="Bifunc_HldE"/>
</dbReference>
<evidence type="ECO:0000259" key="13">
    <source>
        <dbReference type="Pfam" id="PF01467"/>
    </source>
</evidence>
<dbReference type="PANTHER" id="PTHR46969">
    <property type="entry name" value="BIFUNCTIONAL PROTEIN HLDE"/>
    <property type="match status" value="1"/>
</dbReference>
<evidence type="ECO:0000256" key="5">
    <source>
        <dbReference type="ARBA" id="ARBA00022741"/>
    </source>
</evidence>
<dbReference type="AlphaFoldDB" id="V2RIN6"/>
<dbReference type="GO" id="GO:0033785">
    <property type="term" value="F:heptose 7-phosphate kinase activity"/>
    <property type="evidence" value="ECO:0007669"/>
    <property type="project" value="UniProtKB-UniRule"/>
</dbReference>
<gene>
    <name evidence="11 14" type="primary">hldE</name>
    <name evidence="14" type="ORF">N508_000306</name>
</gene>
<dbReference type="Pfam" id="PF00294">
    <property type="entry name" value="PfkB"/>
    <property type="match status" value="1"/>
</dbReference>
<reference evidence="14" key="1">
    <citation type="journal article" date="2014" name="Genome Announc.">
        <title>Draft genome sequences of the altered schaedler flora, a defined bacterial community from gnotobiotic mice.</title>
        <authorList>
            <person name="Wannemuehler M.J."/>
            <person name="Overstreet A.M."/>
            <person name="Ward D.V."/>
            <person name="Phillips G.J."/>
        </authorList>
    </citation>
    <scope>NUCLEOTIDE SEQUENCE</scope>
    <source>
        <strain evidence="14">ASF457</strain>
    </source>
</reference>
<dbReference type="InterPro" id="IPR011611">
    <property type="entry name" value="PfkB_dom"/>
</dbReference>
<keyword evidence="5 11" id="KW-0547">Nucleotide-binding</keyword>
<evidence type="ECO:0000256" key="7">
    <source>
        <dbReference type="ARBA" id="ARBA00022840"/>
    </source>
</evidence>
<name>V2RIN6_9BACT</name>
<dbReference type="EMBL" id="CP097562">
    <property type="protein sequence ID" value="USF23250.1"/>
    <property type="molecule type" value="Genomic_DNA"/>
</dbReference>
<comment type="subunit">
    <text evidence="11">Homodimer.</text>
</comment>
<dbReference type="GO" id="GO:0005829">
    <property type="term" value="C:cytosol"/>
    <property type="evidence" value="ECO:0007669"/>
    <property type="project" value="TreeGrafter"/>
</dbReference>
<comment type="similarity">
    <text evidence="11">In the C-terminal section; belongs to the cytidylyltransferase family.</text>
</comment>
<keyword evidence="7 11" id="KW-0067">ATP-binding</keyword>
<evidence type="ECO:0000256" key="8">
    <source>
        <dbReference type="ARBA" id="ARBA00023268"/>
    </source>
</evidence>
<feature type="domain" description="Carbohydrate kinase PfkB" evidence="12">
    <location>
        <begin position="13"/>
        <end position="309"/>
    </location>
</feature>
<keyword evidence="4 11" id="KW-0548">Nucleotidyltransferase</keyword>
<feature type="region of interest" description="Ribokinase" evidence="11">
    <location>
        <begin position="1"/>
        <end position="326"/>
    </location>
</feature>
<dbReference type="eggNOG" id="COG2870">
    <property type="taxonomic scope" value="Bacteria"/>
</dbReference>
<organism evidence="14 15">
    <name type="scientific">Mucispirillum schaedleri ASF457</name>
    <dbReference type="NCBI Taxonomy" id="1379858"/>
    <lineage>
        <taxon>Bacteria</taxon>
        <taxon>Pseudomonadati</taxon>
        <taxon>Deferribacterota</taxon>
        <taxon>Deferribacteres</taxon>
        <taxon>Deferribacterales</taxon>
        <taxon>Mucispirillaceae</taxon>
        <taxon>Mucispirillum</taxon>
    </lineage>
</organism>
<comment type="pathway">
    <text evidence="11">Nucleotide-sugar biosynthesis; ADP-L-glycero-beta-D-manno-heptose biosynthesis; ADP-L-glycero-beta-D-manno-heptose from D-glycero-beta-D-manno-heptose 7-phosphate: step 3/4.</text>
</comment>
<dbReference type="InterPro" id="IPR029056">
    <property type="entry name" value="Ribokinase-like"/>
</dbReference>
<dbReference type="PANTHER" id="PTHR46969:SF1">
    <property type="entry name" value="BIFUNCTIONAL PROTEIN HLDE"/>
    <property type="match status" value="1"/>
</dbReference>
<dbReference type="NCBIfam" id="TIGR02199">
    <property type="entry name" value="rfaE_dom_II"/>
    <property type="match status" value="1"/>
</dbReference>
<dbReference type="CDD" id="cd01172">
    <property type="entry name" value="RfaE_like"/>
    <property type="match status" value="1"/>
</dbReference>
<evidence type="ECO:0000313" key="14">
    <source>
        <dbReference type="EMBL" id="USF23250.1"/>
    </source>
</evidence>
<dbReference type="SUPFAM" id="SSF52374">
    <property type="entry name" value="Nucleotidylyl transferase"/>
    <property type="match status" value="1"/>
</dbReference>
<evidence type="ECO:0000256" key="1">
    <source>
        <dbReference type="ARBA" id="ARBA00002319"/>
    </source>
</evidence>
<sequence>MNKLLSDLNFSKANVLIVGDMMLDRYYYGSVSRISPEAPVPVINVKSESYTLGGAGNVVNNIKGLTADCTIIGAAKKDDDAGMRLYNLFNGIQAKSFFIDADMPTISKLRVIGSKQQIARLDFEDIHPFSEDVNNKIKSIYENELEKHNIIIISDYGKGLCSKEICSFIIDKANSQNKKVLIDPKGSNWDKYSNAYLVTPNVKELSEVCGCEIENEDEPVIKYGTMIREKYNLTYLIITRSEKGITIIGKDHIQTIPTQAMEVFDVSGAGDTVISSIAVFLGLHFNIDDAVYLANAAAGVVVGKLGTAPITLSELHYSLNGFRSSKIVSYNHIADIIKREKSFNKKIVFTNGCFDIIHRGHVTYLKHAKELGDILVLGLNSDDSVRRLKGPARPVNNEQDRAVVLEALECVDYIVFFEEDTPLNLIKNIMPDILVKGGDYKEEDVVGKEYAGRVKIIDFVQGYSTTSTINKLK</sequence>
<feature type="active site" evidence="11">
    <location>
        <position position="271"/>
    </location>
</feature>
<feature type="region of interest" description="Cytidylyltransferase" evidence="11">
    <location>
        <begin position="349"/>
        <end position="473"/>
    </location>
</feature>
<dbReference type="EC" id="2.7.7.70" evidence="11"/>
<feature type="binding site" evidence="11">
    <location>
        <begin position="201"/>
        <end position="204"/>
    </location>
    <ligand>
        <name>ATP</name>
        <dbReference type="ChEBI" id="CHEBI:30616"/>
    </ligand>
</feature>
<keyword evidence="15" id="KW-1185">Reference proteome</keyword>
<reference evidence="14" key="2">
    <citation type="submission" date="2022-05" db="EMBL/GenBank/DDBJ databases">
        <authorList>
            <person name="Proctor A.L."/>
            <person name="Phillips G.J."/>
            <person name="Wannemuehler M.J."/>
        </authorList>
    </citation>
    <scope>NUCLEOTIDE SEQUENCE</scope>
    <source>
        <strain evidence="14">ASF457</strain>
    </source>
</reference>
<feature type="domain" description="Cytidyltransferase-like" evidence="13">
    <location>
        <begin position="349"/>
        <end position="442"/>
    </location>
</feature>
<dbReference type="Pfam" id="PF01467">
    <property type="entry name" value="CTP_transf_like"/>
    <property type="match status" value="1"/>
</dbReference>
<evidence type="ECO:0000256" key="9">
    <source>
        <dbReference type="ARBA" id="ARBA00023277"/>
    </source>
</evidence>
<reference evidence="14" key="3">
    <citation type="submission" date="2022-06" db="EMBL/GenBank/DDBJ databases">
        <title>Resources to Facilitate Use of the Altered Schaedler Flora (ASF) Mouse Model to Study Microbiome Function.</title>
        <authorList>
            <person name="Proctor A."/>
            <person name="Parvinroo S."/>
            <person name="Richie T."/>
            <person name="Jia X."/>
            <person name="Lee S.T.M."/>
            <person name="Karp P.D."/>
            <person name="Paley S."/>
            <person name="Kostic A.D."/>
            <person name="Pierre J.F."/>
            <person name="Wannemuehler M.J."/>
            <person name="Phillips G.J."/>
        </authorList>
    </citation>
    <scope>NUCLEOTIDE SEQUENCE</scope>
    <source>
        <strain evidence="14">ASF457</strain>
    </source>
</reference>
<dbReference type="InterPro" id="IPR014729">
    <property type="entry name" value="Rossmann-like_a/b/a_fold"/>
</dbReference>
<evidence type="ECO:0000256" key="6">
    <source>
        <dbReference type="ARBA" id="ARBA00022777"/>
    </source>
</evidence>
<comment type="catalytic activity">
    <reaction evidence="10 11">
        <text>D-glycero-beta-D-manno-heptose 1-phosphate + ATP + H(+) = ADP-D-glycero-beta-D-manno-heptose + diphosphate</text>
        <dbReference type="Rhea" id="RHEA:27465"/>
        <dbReference type="ChEBI" id="CHEBI:15378"/>
        <dbReference type="ChEBI" id="CHEBI:30616"/>
        <dbReference type="ChEBI" id="CHEBI:33019"/>
        <dbReference type="ChEBI" id="CHEBI:59967"/>
        <dbReference type="ChEBI" id="CHEBI:61593"/>
        <dbReference type="EC" id="2.7.7.70"/>
    </reaction>
</comment>
<evidence type="ECO:0000259" key="12">
    <source>
        <dbReference type="Pfam" id="PF00294"/>
    </source>
</evidence>
<dbReference type="InterPro" id="IPR011913">
    <property type="entry name" value="RfaE_dom_I"/>
</dbReference>
<comment type="pathway">
    <text evidence="11">Nucleotide-sugar biosynthesis; ADP-L-glycero-beta-D-manno-heptose biosynthesis; ADP-L-glycero-beta-D-manno-heptose from D-glycero-beta-D-manno-heptose 7-phosphate: step 1/4.</text>
</comment>
<dbReference type="NCBIfam" id="TIGR00125">
    <property type="entry name" value="cyt_tran_rel"/>
    <property type="match status" value="1"/>
</dbReference>
<dbReference type="GO" id="GO:0097171">
    <property type="term" value="P:ADP-L-glycero-beta-D-manno-heptose biosynthetic process"/>
    <property type="evidence" value="ECO:0007669"/>
    <property type="project" value="UniProtKB-UniPathway"/>
</dbReference>
<evidence type="ECO:0000256" key="4">
    <source>
        <dbReference type="ARBA" id="ARBA00022695"/>
    </source>
</evidence>
<keyword evidence="3 11" id="KW-0808">Transferase</keyword>
<dbReference type="Gene3D" id="3.40.50.620">
    <property type="entry name" value="HUPs"/>
    <property type="match status" value="1"/>
</dbReference>
<proteinExistence type="inferred from homology"/>
<dbReference type="GO" id="GO:0016773">
    <property type="term" value="F:phosphotransferase activity, alcohol group as acceptor"/>
    <property type="evidence" value="ECO:0007669"/>
    <property type="project" value="InterPro"/>
</dbReference>
<keyword evidence="9 11" id="KW-0119">Carbohydrate metabolism</keyword>
<dbReference type="InterPro" id="IPR004821">
    <property type="entry name" value="Cyt_trans-like"/>
</dbReference>
<evidence type="ECO:0000256" key="10">
    <source>
        <dbReference type="ARBA" id="ARBA00047428"/>
    </source>
</evidence>
<dbReference type="OrthoDB" id="9802794at2"/>
<protein>
    <recommendedName>
        <fullName evidence="11">Bifunctional protein HldE</fullName>
    </recommendedName>
    <domain>
        <recommendedName>
            <fullName evidence="11">D-beta-D-heptose 7-phosphate kinase</fullName>
            <ecNumber evidence="11">2.7.1.167</ecNumber>
        </recommendedName>
        <alternativeName>
            <fullName evidence="11">D-beta-D-heptose 7-phosphotransferase</fullName>
        </alternativeName>
        <alternativeName>
            <fullName evidence="11">D-glycero-beta-D-manno-heptose-7-phosphate kinase</fullName>
        </alternativeName>
    </domain>
    <domain>
        <recommendedName>
            <fullName evidence="11">D-beta-D-heptose 1-phosphate adenylyltransferase</fullName>
            <ecNumber evidence="11">2.7.7.70</ecNumber>
        </recommendedName>
        <alternativeName>
            <fullName evidence="11">D-glycero-beta-D-manno-heptose 1-phosphate adenylyltransferase</fullName>
        </alternativeName>
    </domain>
</protein>
<dbReference type="NCBIfam" id="TIGR02198">
    <property type="entry name" value="rfaE_dom_I"/>
    <property type="match status" value="1"/>
</dbReference>
<comment type="catalytic activity">
    <reaction evidence="11">
        <text>D-glycero-beta-D-manno-heptose 7-phosphate + ATP = D-glycero-beta-D-manno-heptose 1,7-bisphosphate + ADP + H(+)</text>
        <dbReference type="Rhea" id="RHEA:27473"/>
        <dbReference type="ChEBI" id="CHEBI:15378"/>
        <dbReference type="ChEBI" id="CHEBI:30616"/>
        <dbReference type="ChEBI" id="CHEBI:60204"/>
        <dbReference type="ChEBI" id="CHEBI:60208"/>
        <dbReference type="ChEBI" id="CHEBI:456216"/>
        <dbReference type="EC" id="2.7.1.167"/>
    </reaction>
</comment>
<keyword evidence="8 11" id="KW-0511">Multifunctional enzyme</keyword>
<dbReference type="Proteomes" id="UP000017429">
    <property type="component" value="Chromosome"/>
</dbReference>
<evidence type="ECO:0000256" key="3">
    <source>
        <dbReference type="ARBA" id="ARBA00022679"/>
    </source>
</evidence>
<dbReference type="eggNOG" id="COG0615">
    <property type="taxonomic scope" value="Bacteria"/>
</dbReference>
<dbReference type="EC" id="2.7.1.167" evidence="11"/>
<dbReference type="SUPFAM" id="SSF53613">
    <property type="entry name" value="Ribokinase-like"/>
    <property type="match status" value="1"/>
</dbReference>
<dbReference type="RefSeq" id="WP_023276318.1">
    <property type="nucleotide sequence ID" value="NZ_CP097562.1"/>
</dbReference>
<comment type="function">
    <text evidence="2 11">Catalyzes the ADP transfer from ATP to D-glycero-beta-D-manno-heptose 1-phosphate, yielding ADP-D-glycero-beta-D-manno-heptose.</text>
</comment>